<dbReference type="Pfam" id="PF04955">
    <property type="entry name" value="HupE_UreJ"/>
    <property type="match status" value="1"/>
</dbReference>
<evidence type="ECO:0000313" key="4">
    <source>
        <dbReference type="Proteomes" id="UP000316304"/>
    </source>
</evidence>
<evidence type="ECO:0000256" key="1">
    <source>
        <dbReference type="SAM" id="Phobius"/>
    </source>
</evidence>
<gene>
    <name evidence="3" type="ORF">Pla52o_12830</name>
</gene>
<organism evidence="3 4">
    <name type="scientific">Novipirellula galeiformis</name>
    <dbReference type="NCBI Taxonomy" id="2528004"/>
    <lineage>
        <taxon>Bacteria</taxon>
        <taxon>Pseudomonadati</taxon>
        <taxon>Planctomycetota</taxon>
        <taxon>Planctomycetia</taxon>
        <taxon>Pirellulales</taxon>
        <taxon>Pirellulaceae</taxon>
        <taxon>Novipirellula</taxon>
    </lineage>
</organism>
<keyword evidence="1" id="KW-1133">Transmembrane helix</keyword>
<evidence type="ECO:0000313" key="3">
    <source>
        <dbReference type="EMBL" id="TWU24986.1"/>
    </source>
</evidence>
<dbReference type="Proteomes" id="UP000316304">
    <property type="component" value="Unassembled WGS sequence"/>
</dbReference>
<feature type="transmembrane region" description="Helical" evidence="1">
    <location>
        <begin position="124"/>
        <end position="141"/>
    </location>
</feature>
<accession>A0A5C6CPK3</accession>
<dbReference type="OrthoDB" id="9808192at2"/>
<sequence length="205" mass="20980" precursor="true">MNRLLPFAAVVVVISLPSIAFAHPGHGPAGHGLAGQELGGLVHGLLHPLTGIDHLLSLIAVAVLSVRLGGRALWAVPAAFLLMGVVGGGVAALGWSLPMAQTMVVATVLIGGFTLALHRTLPRFLLTAITVFGLFHGSAHFSELTGSSAVALYASGLIAASLGVMLAVIATGRWVERSRSNETFATTCRYIGGSLTAAAIALMLF</sequence>
<feature type="transmembrane region" description="Helical" evidence="1">
    <location>
        <begin position="153"/>
        <end position="175"/>
    </location>
</feature>
<name>A0A5C6CPK3_9BACT</name>
<proteinExistence type="predicted"/>
<keyword evidence="2" id="KW-0732">Signal</keyword>
<keyword evidence="1" id="KW-0812">Transmembrane</keyword>
<feature type="transmembrane region" description="Helical" evidence="1">
    <location>
        <begin position="73"/>
        <end position="93"/>
    </location>
</feature>
<keyword evidence="1" id="KW-0472">Membrane</keyword>
<keyword evidence="4" id="KW-1185">Reference proteome</keyword>
<dbReference type="EMBL" id="SJPT01000002">
    <property type="protein sequence ID" value="TWU24986.1"/>
    <property type="molecule type" value="Genomic_DNA"/>
</dbReference>
<evidence type="ECO:0000256" key="2">
    <source>
        <dbReference type="SAM" id="SignalP"/>
    </source>
</evidence>
<feature type="chain" id="PRO_5022803627" evidence="2">
    <location>
        <begin position="23"/>
        <end position="205"/>
    </location>
</feature>
<comment type="caution">
    <text evidence="3">The sequence shown here is derived from an EMBL/GenBank/DDBJ whole genome shotgun (WGS) entry which is preliminary data.</text>
</comment>
<feature type="signal peptide" evidence="2">
    <location>
        <begin position="1"/>
        <end position="22"/>
    </location>
</feature>
<reference evidence="3 4" key="1">
    <citation type="submission" date="2019-02" db="EMBL/GenBank/DDBJ databases">
        <title>Deep-cultivation of Planctomycetes and their phenomic and genomic characterization uncovers novel biology.</title>
        <authorList>
            <person name="Wiegand S."/>
            <person name="Jogler M."/>
            <person name="Boedeker C."/>
            <person name="Pinto D."/>
            <person name="Vollmers J."/>
            <person name="Rivas-Marin E."/>
            <person name="Kohn T."/>
            <person name="Peeters S.H."/>
            <person name="Heuer A."/>
            <person name="Rast P."/>
            <person name="Oberbeckmann S."/>
            <person name="Bunk B."/>
            <person name="Jeske O."/>
            <person name="Meyerdierks A."/>
            <person name="Storesund J.E."/>
            <person name="Kallscheuer N."/>
            <person name="Luecker S."/>
            <person name="Lage O.M."/>
            <person name="Pohl T."/>
            <person name="Merkel B.J."/>
            <person name="Hornburger P."/>
            <person name="Mueller R.-W."/>
            <person name="Bruemmer F."/>
            <person name="Labrenz M."/>
            <person name="Spormann A.M."/>
            <person name="Op Den Camp H."/>
            <person name="Overmann J."/>
            <person name="Amann R."/>
            <person name="Jetten M.S.M."/>
            <person name="Mascher T."/>
            <person name="Medema M.H."/>
            <person name="Devos D.P."/>
            <person name="Kaster A.-K."/>
            <person name="Ovreas L."/>
            <person name="Rohde M."/>
            <person name="Galperin M.Y."/>
            <person name="Jogler C."/>
        </authorList>
    </citation>
    <scope>NUCLEOTIDE SEQUENCE [LARGE SCALE GENOMIC DNA]</scope>
    <source>
        <strain evidence="3 4">Pla52o</strain>
    </source>
</reference>
<feature type="transmembrane region" description="Helical" evidence="1">
    <location>
        <begin position="46"/>
        <end position="66"/>
    </location>
</feature>
<feature type="transmembrane region" description="Helical" evidence="1">
    <location>
        <begin position="187"/>
        <end position="204"/>
    </location>
</feature>
<dbReference type="PIRSF" id="PIRSF016919">
    <property type="entry name" value="HupE_UreJ"/>
    <property type="match status" value="1"/>
</dbReference>
<protein>
    <submittedName>
        <fullName evidence="3">HupE / UreJ protein</fullName>
    </submittedName>
</protein>
<dbReference type="AlphaFoldDB" id="A0A5C6CPK3"/>
<dbReference type="InterPro" id="IPR007038">
    <property type="entry name" value="HupE_UreJ"/>
</dbReference>
<dbReference type="RefSeq" id="WP_146593702.1">
    <property type="nucleotide sequence ID" value="NZ_SJPT01000002.1"/>
</dbReference>
<feature type="transmembrane region" description="Helical" evidence="1">
    <location>
        <begin position="99"/>
        <end position="117"/>
    </location>
</feature>